<dbReference type="Proteomes" id="UP000821866">
    <property type="component" value="Unassembled WGS sequence"/>
</dbReference>
<protein>
    <submittedName>
        <fullName evidence="1">Uncharacterized protein</fullName>
    </submittedName>
</protein>
<reference evidence="1" key="2">
    <citation type="submission" date="2021-09" db="EMBL/GenBank/DDBJ databases">
        <authorList>
            <person name="Jia N."/>
            <person name="Wang J."/>
            <person name="Shi W."/>
            <person name="Du L."/>
            <person name="Sun Y."/>
            <person name="Zhan W."/>
            <person name="Jiang J."/>
            <person name="Wang Q."/>
            <person name="Zhang B."/>
            <person name="Ji P."/>
            <person name="Sakyi L.B."/>
            <person name="Cui X."/>
            <person name="Yuan T."/>
            <person name="Jiang B."/>
            <person name="Yang W."/>
            <person name="Lam T.T.-Y."/>
            <person name="Chang Q."/>
            <person name="Ding S."/>
            <person name="Wang X."/>
            <person name="Zhu J."/>
            <person name="Ruan X."/>
            <person name="Zhao L."/>
            <person name="Wei J."/>
            <person name="Que T."/>
            <person name="Du C."/>
            <person name="Cheng J."/>
            <person name="Dai P."/>
            <person name="Han X."/>
            <person name="Huang E."/>
            <person name="Gao Y."/>
            <person name="Liu J."/>
            <person name="Shao H."/>
            <person name="Ye R."/>
            <person name="Li L."/>
            <person name="Wei W."/>
            <person name="Wang X."/>
            <person name="Wang C."/>
            <person name="Huo Q."/>
            <person name="Li W."/>
            <person name="Guo W."/>
            <person name="Chen H."/>
            <person name="Chen S."/>
            <person name="Zhou L."/>
            <person name="Zhou L."/>
            <person name="Ni X."/>
            <person name="Tian J."/>
            <person name="Zhou Y."/>
            <person name="Sheng Y."/>
            <person name="Liu T."/>
            <person name="Pan Y."/>
            <person name="Xia L."/>
            <person name="Li J."/>
            <person name="Zhao F."/>
            <person name="Cao W."/>
        </authorList>
    </citation>
    <scope>NUCLEOTIDE SEQUENCE</scope>
    <source>
        <strain evidence="1">Rmic-2018</strain>
        <tissue evidence="1">Larvae</tissue>
    </source>
</reference>
<accession>A0A9J6CVN1</accession>
<reference evidence="1" key="1">
    <citation type="journal article" date="2020" name="Cell">
        <title>Large-Scale Comparative Analyses of Tick Genomes Elucidate Their Genetic Diversity and Vector Capacities.</title>
        <authorList>
            <consortium name="Tick Genome and Microbiome Consortium (TIGMIC)"/>
            <person name="Jia N."/>
            <person name="Wang J."/>
            <person name="Shi W."/>
            <person name="Du L."/>
            <person name="Sun Y."/>
            <person name="Zhan W."/>
            <person name="Jiang J.F."/>
            <person name="Wang Q."/>
            <person name="Zhang B."/>
            <person name="Ji P."/>
            <person name="Bell-Sakyi L."/>
            <person name="Cui X.M."/>
            <person name="Yuan T.T."/>
            <person name="Jiang B.G."/>
            <person name="Yang W.F."/>
            <person name="Lam T.T."/>
            <person name="Chang Q.C."/>
            <person name="Ding S.J."/>
            <person name="Wang X.J."/>
            <person name="Zhu J.G."/>
            <person name="Ruan X.D."/>
            <person name="Zhao L."/>
            <person name="Wei J.T."/>
            <person name="Ye R.Z."/>
            <person name="Que T.C."/>
            <person name="Du C.H."/>
            <person name="Zhou Y.H."/>
            <person name="Cheng J.X."/>
            <person name="Dai P.F."/>
            <person name="Guo W.B."/>
            <person name="Han X.H."/>
            <person name="Huang E.J."/>
            <person name="Li L.F."/>
            <person name="Wei W."/>
            <person name="Gao Y.C."/>
            <person name="Liu J.Z."/>
            <person name="Shao H.Z."/>
            <person name="Wang X."/>
            <person name="Wang C.C."/>
            <person name="Yang T.C."/>
            <person name="Huo Q.B."/>
            <person name="Li W."/>
            <person name="Chen H.Y."/>
            <person name="Chen S.E."/>
            <person name="Zhou L.G."/>
            <person name="Ni X.B."/>
            <person name="Tian J.H."/>
            <person name="Sheng Y."/>
            <person name="Liu T."/>
            <person name="Pan Y.S."/>
            <person name="Xia L.Y."/>
            <person name="Li J."/>
            <person name="Zhao F."/>
            <person name="Cao W.C."/>
        </authorList>
    </citation>
    <scope>NUCLEOTIDE SEQUENCE</scope>
    <source>
        <strain evidence="1">Rmic-2018</strain>
    </source>
</reference>
<name>A0A9J6CVN1_RHIMP</name>
<proteinExistence type="predicted"/>
<sequence length="196" mass="21468">MSAEEIRRLCSIFYLLRFEELHALDFAGLPWLMPLKGHTLLQAVETIYASVVTTEGKQERLCCMAKLYAWLVPRGVFAPWVLYRLNTSEVVSDVSAIGERLEEAVKFSGRCAEIGVVDTGSCYSVTILMASEAHGPPEFLPVCFCVWPGLPFVAYHAAEGASYSYLLKSVFGNADKAPCGTYADLDSALIVAIASQ</sequence>
<dbReference type="AlphaFoldDB" id="A0A9J6CVN1"/>
<organism evidence="1 2">
    <name type="scientific">Rhipicephalus microplus</name>
    <name type="common">Cattle tick</name>
    <name type="synonym">Boophilus microplus</name>
    <dbReference type="NCBI Taxonomy" id="6941"/>
    <lineage>
        <taxon>Eukaryota</taxon>
        <taxon>Metazoa</taxon>
        <taxon>Ecdysozoa</taxon>
        <taxon>Arthropoda</taxon>
        <taxon>Chelicerata</taxon>
        <taxon>Arachnida</taxon>
        <taxon>Acari</taxon>
        <taxon>Parasitiformes</taxon>
        <taxon>Ixodida</taxon>
        <taxon>Ixodoidea</taxon>
        <taxon>Ixodidae</taxon>
        <taxon>Rhipicephalinae</taxon>
        <taxon>Rhipicephalus</taxon>
        <taxon>Boophilus</taxon>
    </lineage>
</organism>
<keyword evidence="2" id="KW-1185">Reference proteome</keyword>
<dbReference type="EMBL" id="JABSTU010006021">
    <property type="protein sequence ID" value="KAH7934698.1"/>
    <property type="molecule type" value="Genomic_DNA"/>
</dbReference>
<comment type="caution">
    <text evidence="1">The sequence shown here is derived from an EMBL/GenBank/DDBJ whole genome shotgun (WGS) entry which is preliminary data.</text>
</comment>
<evidence type="ECO:0000313" key="1">
    <source>
        <dbReference type="EMBL" id="KAH7934698.1"/>
    </source>
</evidence>
<gene>
    <name evidence="1" type="ORF">HPB51_028935</name>
</gene>
<evidence type="ECO:0000313" key="2">
    <source>
        <dbReference type="Proteomes" id="UP000821866"/>
    </source>
</evidence>